<dbReference type="EMBL" id="AP007154">
    <property type="protein sequence ID" value="BAE56729.1"/>
    <property type="molecule type" value="Genomic_DNA"/>
</dbReference>
<sequence length="149" mass="16090">MQQTNISGIELSGLSTSWRKLFLFITAIPRILAHLPLSALFILFDLVIHNPTHPETASNLALLEVAGGHFSRLEYATGGSLPSSVLAEFAYIARTFVRTYRVEGNDGSTIAVPTNVNIDLPRRQDDSLPSAASFLENENTEAGAGSCSE</sequence>
<keyword evidence="3" id="KW-1185">Reference proteome</keyword>
<dbReference type="OMA" id="MPTNVNT"/>
<gene>
    <name evidence="2" type="ORF">AO090001000180</name>
</gene>
<dbReference type="RefSeq" id="XP_023089542.1">
    <property type="nucleotide sequence ID" value="XM_023234414.1"/>
</dbReference>
<reference evidence="2 3" key="1">
    <citation type="journal article" date="2005" name="Nature">
        <title>Genome sequencing and analysis of Aspergillus oryzae.</title>
        <authorList>
            <person name="Machida M."/>
            <person name="Asai K."/>
            <person name="Sano M."/>
            <person name="Tanaka T."/>
            <person name="Kumagai T."/>
            <person name="Terai G."/>
            <person name="Kusumoto K."/>
            <person name="Arima T."/>
            <person name="Akita O."/>
            <person name="Kashiwagi Y."/>
            <person name="Abe K."/>
            <person name="Gomi K."/>
            <person name="Horiuchi H."/>
            <person name="Kitamoto K."/>
            <person name="Kobayashi T."/>
            <person name="Takeuchi M."/>
            <person name="Denning D.W."/>
            <person name="Galagan J.E."/>
            <person name="Nierman W.C."/>
            <person name="Yu J."/>
            <person name="Archer D.B."/>
            <person name="Bennett J.W."/>
            <person name="Bhatnagar D."/>
            <person name="Cleveland T.E."/>
            <person name="Fedorova N.D."/>
            <person name="Gotoh O."/>
            <person name="Horikawa H."/>
            <person name="Hosoyama A."/>
            <person name="Ichinomiya M."/>
            <person name="Igarashi R."/>
            <person name="Iwashita K."/>
            <person name="Juvvadi P.R."/>
            <person name="Kato M."/>
            <person name="Kato Y."/>
            <person name="Kin T."/>
            <person name="Kokubun A."/>
            <person name="Maeda H."/>
            <person name="Maeyama N."/>
            <person name="Maruyama J."/>
            <person name="Nagasaki H."/>
            <person name="Nakajima T."/>
            <person name="Oda K."/>
            <person name="Okada K."/>
            <person name="Paulsen I."/>
            <person name="Sakamoto K."/>
            <person name="Sawano T."/>
            <person name="Takahashi M."/>
            <person name="Takase K."/>
            <person name="Terabayashi Y."/>
            <person name="Wortman J."/>
            <person name="Yamada O."/>
            <person name="Yamagata Y."/>
            <person name="Anazawa H."/>
            <person name="Hata Y."/>
            <person name="Koide Y."/>
            <person name="Komori T."/>
            <person name="Koyama Y."/>
            <person name="Minetoki T."/>
            <person name="Suharnan S."/>
            <person name="Tanaka A."/>
            <person name="Isono K."/>
            <person name="Kuhara S."/>
            <person name="Ogasawara N."/>
            <person name="Kikuchi H."/>
        </authorList>
    </citation>
    <scope>NUCLEOTIDE SEQUENCE [LARGE SCALE GENOMIC DNA]</scope>
    <source>
        <strain evidence="3">ATCC 42149 / RIB 40</strain>
    </source>
</reference>
<keyword evidence="1" id="KW-0812">Transmembrane</keyword>
<proteinExistence type="predicted"/>
<organism evidence="2 3">
    <name type="scientific">Aspergillus oryzae (strain ATCC 42149 / RIB 40)</name>
    <name type="common">Yellow koji mold</name>
    <dbReference type="NCBI Taxonomy" id="510516"/>
    <lineage>
        <taxon>Eukaryota</taxon>
        <taxon>Fungi</taxon>
        <taxon>Dikarya</taxon>
        <taxon>Ascomycota</taxon>
        <taxon>Pezizomycotina</taxon>
        <taxon>Eurotiomycetes</taxon>
        <taxon>Eurotiomycetidae</taxon>
        <taxon>Eurotiales</taxon>
        <taxon>Aspergillaceae</taxon>
        <taxon>Aspergillus</taxon>
        <taxon>Aspergillus subgen. Circumdati</taxon>
    </lineage>
</organism>
<dbReference type="GeneID" id="5990702"/>
<feature type="transmembrane region" description="Helical" evidence="1">
    <location>
        <begin position="21"/>
        <end position="44"/>
    </location>
</feature>
<dbReference type="KEGG" id="aor:AO090001000180"/>
<dbReference type="AlphaFoldDB" id="Q2UNY6"/>
<name>Q2UNY6_ASPOR</name>
<dbReference type="HOGENOM" id="CLU_146823_0_0_1"/>
<evidence type="ECO:0000256" key="1">
    <source>
        <dbReference type="SAM" id="Phobius"/>
    </source>
</evidence>
<dbReference type="STRING" id="510516.Q2UNY6"/>
<protein>
    <submittedName>
        <fullName evidence="2">DNA, SC001</fullName>
    </submittedName>
</protein>
<dbReference type="Proteomes" id="UP000006564">
    <property type="component" value="Chromosome 2"/>
</dbReference>
<dbReference type="EMBL" id="BA000050">
    <property type="protein sequence ID" value="BAE56729.1"/>
    <property type="molecule type" value="Genomic_DNA"/>
</dbReference>
<keyword evidence="1" id="KW-0472">Membrane</keyword>
<evidence type="ECO:0000313" key="3">
    <source>
        <dbReference type="Proteomes" id="UP000006564"/>
    </source>
</evidence>
<dbReference type="VEuPathDB" id="FungiDB:AO090001000180"/>
<keyword evidence="1" id="KW-1133">Transmembrane helix</keyword>
<accession>Q2UNY6</accession>
<evidence type="ECO:0000313" key="2">
    <source>
        <dbReference type="EMBL" id="BAE56729.1"/>
    </source>
</evidence>